<evidence type="ECO:0000256" key="3">
    <source>
        <dbReference type="ARBA" id="ARBA00023295"/>
    </source>
</evidence>
<dbReference type="InterPro" id="IPR006101">
    <property type="entry name" value="Glyco_hydro_2"/>
</dbReference>
<keyword evidence="8" id="KW-1185">Reference proteome</keyword>
<dbReference type="GO" id="GO:0005975">
    <property type="term" value="P:carbohydrate metabolic process"/>
    <property type="evidence" value="ECO:0007669"/>
    <property type="project" value="InterPro"/>
</dbReference>
<evidence type="ECO:0000313" key="7">
    <source>
        <dbReference type="EMBL" id="OAM91799.1"/>
    </source>
</evidence>
<dbReference type="SUPFAM" id="SSF51445">
    <property type="entry name" value="(Trans)glycosidases"/>
    <property type="match status" value="1"/>
</dbReference>
<evidence type="ECO:0000256" key="1">
    <source>
        <dbReference type="ARBA" id="ARBA00007401"/>
    </source>
</evidence>
<dbReference type="SUPFAM" id="SSF49303">
    <property type="entry name" value="beta-Galactosidase/glucuronidase domain"/>
    <property type="match status" value="1"/>
</dbReference>
<evidence type="ECO:0000256" key="2">
    <source>
        <dbReference type="ARBA" id="ARBA00022801"/>
    </source>
</evidence>
<evidence type="ECO:0000259" key="5">
    <source>
        <dbReference type="Pfam" id="PF02836"/>
    </source>
</evidence>
<dbReference type="GO" id="GO:0004553">
    <property type="term" value="F:hydrolase activity, hydrolyzing O-glycosyl compounds"/>
    <property type="evidence" value="ECO:0007669"/>
    <property type="project" value="InterPro"/>
</dbReference>
<dbReference type="AlphaFoldDB" id="A0A178IQX9"/>
<evidence type="ECO:0008006" key="9">
    <source>
        <dbReference type="Google" id="ProtNLM"/>
    </source>
</evidence>
<protein>
    <recommendedName>
        <fullName evidence="9">Beta-galactosidase</fullName>
    </recommendedName>
</protein>
<dbReference type="Pfam" id="PF13364">
    <property type="entry name" value="BetaGal_ABD2"/>
    <property type="match status" value="1"/>
</dbReference>
<feature type="signal peptide" evidence="4">
    <location>
        <begin position="1"/>
        <end position="26"/>
    </location>
</feature>
<dbReference type="Proteomes" id="UP000078486">
    <property type="component" value="Unassembled WGS sequence"/>
</dbReference>
<evidence type="ECO:0000259" key="6">
    <source>
        <dbReference type="Pfam" id="PF13364"/>
    </source>
</evidence>
<accession>A0A178IQX9</accession>
<dbReference type="InterPro" id="IPR008979">
    <property type="entry name" value="Galactose-bd-like_sf"/>
</dbReference>
<dbReference type="Gene3D" id="2.60.40.10">
    <property type="entry name" value="Immunoglobulins"/>
    <property type="match status" value="1"/>
</dbReference>
<dbReference type="SUPFAM" id="SSF49785">
    <property type="entry name" value="Galactose-binding domain-like"/>
    <property type="match status" value="1"/>
</dbReference>
<dbReference type="EMBL" id="LRRQ01000014">
    <property type="protein sequence ID" value="OAM91799.1"/>
    <property type="molecule type" value="Genomic_DNA"/>
</dbReference>
<dbReference type="InterPro" id="IPR025300">
    <property type="entry name" value="BetaGal_jelly_roll_dom"/>
</dbReference>
<dbReference type="InterPro" id="IPR017853">
    <property type="entry name" value="GH"/>
</dbReference>
<keyword evidence="2" id="KW-0378">Hydrolase</keyword>
<keyword evidence="3" id="KW-0326">Glycosidase</keyword>
<dbReference type="OrthoDB" id="9762066at2"/>
<feature type="domain" description="Glycoside hydrolase family 2 catalytic" evidence="5">
    <location>
        <begin position="313"/>
        <end position="526"/>
    </location>
</feature>
<dbReference type="Pfam" id="PF02836">
    <property type="entry name" value="Glyco_hydro_2_C"/>
    <property type="match status" value="1"/>
</dbReference>
<dbReference type="InterPro" id="IPR006103">
    <property type="entry name" value="Glyco_hydro_2_cat"/>
</dbReference>
<sequence length="611" mass="67622">MHHTPSISTLLLTLLAFVSAAPAVRAAEISLDGEGWFLAMDTQRRGESMGWHEPPADWNRAKPLTAQGWDAASAPHCWTVDARFGEYTGVMWYRRSFVPPQPAPGETAWRLTLGAVGERCRVWINGRDLGEHDSVGVPVVIDATSAGILPGKQNLVAVAVDNSWDMTTIPGARTGSRPNDQLYPWLNYGGLLGSIRLESLPAAHVARQKLDAVPSGDNAASLKVTVWPGPGGFGEDAALAVEIIDPAAPAKPVAVATLPSPARGAKSVAATLALAGVKKWSLDDRRLYESRVTLRSAGGVAHTHTATFGIRDIRVAGARFLLNGEPVYLAGANRARGHPKLGGISTPELVAGDLQLMQDAGLRFARLQHHPVNRHVLDWADRNGMLVIVEYPIWGLMAPDLENPAKRQRFRAGMEALMRESWNHPSVVGWSIGNEYESWEPGGVAWTKDMIAFVKGLDSTRPVTFAALGRALRILKENKKPEAQSLHYVDFICANIYFKPEQVPGFLDRVQEYWPDKPVFITEFGLRADRVKDEQERLDHFDKMFALVRERPWICGFSFWSFNDYPSRYPGTGDDGYRRWGLVDENRQPRALYQHVAAEMKKSDWPKPAKR</sequence>
<comment type="similarity">
    <text evidence="1">Belongs to the glycosyl hydrolase 2 family.</text>
</comment>
<dbReference type="InterPro" id="IPR013783">
    <property type="entry name" value="Ig-like_fold"/>
</dbReference>
<gene>
    <name evidence="7" type="ORF">AW736_01305</name>
</gene>
<dbReference type="InterPro" id="IPR051913">
    <property type="entry name" value="GH2_Domain-Containing"/>
</dbReference>
<proteinExistence type="inferred from homology"/>
<organism evidence="7 8">
    <name type="scientific">Termitidicoccus mucosus</name>
    <dbReference type="NCBI Taxonomy" id="1184151"/>
    <lineage>
        <taxon>Bacteria</taxon>
        <taxon>Pseudomonadati</taxon>
        <taxon>Verrucomicrobiota</taxon>
        <taxon>Opitutia</taxon>
        <taxon>Opitutales</taxon>
        <taxon>Opitutaceae</taxon>
        <taxon>Termitidicoccus</taxon>
    </lineage>
</organism>
<dbReference type="RefSeq" id="WP_068768478.1">
    <property type="nucleotide sequence ID" value="NZ_CP109796.1"/>
</dbReference>
<dbReference type="Gene3D" id="3.20.20.80">
    <property type="entry name" value="Glycosidases"/>
    <property type="match status" value="1"/>
</dbReference>
<evidence type="ECO:0000313" key="8">
    <source>
        <dbReference type="Proteomes" id="UP000078486"/>
    </source>
</evidence>
<dbReference type="PANTHER" id="PTHR42732:SF1">
    <property type="entry name" value="BETA-MANNOSIDASE"/>
    <property type="match status" value="1"/>
</dbReference>
<keyword evidence="4" id="KW-0732">Signal</keyword>
<dbReference type="Gene3D" id="2.60.120.260">
    <property type="entry name" value="Galactose-binding domain-like"/>
    <property type="match status" value="1"/>
</dbReference>
<dbReference type="InterPro" id="IPR036156">
    <property type="entry name" value="Beta-gal/glucu_dom_sf"/>
</dbReference>
<comment type="caution">
    <text evidence="7">The sequence shown here is derived from an EMBL/GenBank/DDBJ whole genome shotgun (WGS) entry which is preliminary data.</text>
</comment>
<dbReference type="STRING" id="1184151.AW736_01305"/>
<name>A0A178IQX9_9BACT</name>
<dbReference type="PANTHER" id="PTHR42732">
    <property type="entry name" value="BETA-GALACTOSIDASE"/>
    <property type="match status" value="1"/>
</dbReference>
<reference evidence="7 8" key="1">
    <citation type="submission" date="2016-01" db="EMBL/GenBank/DDBJ databases">
        <title>High potential of lignocellulose degradation of a new Verrucomicrobia species.</title>
        <authorList>
            <person name="Wang Y."/>
            <person name="Shi Y."/>
            <person name="Qiu Z."/>
            <person name="Liu S."/>
            <person name="Yang H."/>
        </authorList>
    </citation>
    <scope>NUCLEOTIDE SEQUENCE [LARGE SCALE GENOMIC DNA]</scope>
    <source>
        <strain evidence="7 8">TSB47</strain>
    </source>
</reference>
<feature type="domain" description="Beta-galactosidase jelly roll" evidence="6">
    <location>
        <begin position="47"/>
        <end position="162"/>
    </location>
</feature>
<feature type="chain" id="PRO_5008089251" description="Beta-galactosidase" evidence="4">
    <location>
        <begin position="27"/>
        <end position="611"/>
    </location>
</feature>
<evidence type="ECO:0000256" key="4">
    <source>
        <dbReference type="SAM" id="SignalP"/>
    </source>
</evidence>
<dbReference type="PRINTS" id="PR00132">
    <property type="entry name" value="GLHYDRLASE2"/>
</dbReference>